<reference evidence="3" key="1">
    <citation type="submission" date="2020-05" db="EMBL/GenBank/DDBJ databases">
        <authorList>
            <person name="Chiriac C."/>
            <person name="Salcher M."/>
            <person name="Ghai R."/>
            <person name="Kavagutti S V."/>
        </authorList>
    </citation>
    <scope>NUCLEOTIDE SEQUENCE</scope>
</reference>
<dbReference type="PANTHER" id="PTHR35936">
    <property type="entry name" value="MEMBRANE-BOUND LYTIC MUREIN TRANSGLYCOSYLASE F"/>
    <property type="match status" value="1"/>
</dbReference>
<dbReference type="Pfam" id="PF00497">
    <property type="entry name" value="SBP_bac_3"/>
    <property type="match status" value="1"/>
</dbReference>
<dbReference type="InterPro" id="IPR001638">
    <property type="entry name" value="Solute-binding_3/MltF_N"/>
</dbReference>
<dbReference type="EMBL" id="CAEZYW010000031">
    <property type="protein sequence ID" value="CAB4733118.1"/>
    <property type="molecule type" value="Genomic_DNA"/>
</dbReference>
<protein>
    <submittedName>
        <fullName evidence="3">Unannotated protein</fullName>
    </submittedName>
</protein>
<dbReference type="SMART" id="SM00062">
    <property type="entry name" value="PBPb"/>
    <property type="match status" value="1"/>
</dbReference>
<dbReference type="Gene3D" id="3.40.190.10">
    <property type="entry name" value="Periplasmic binding protein-like II"/>
    <property type="match status" value="2"/>
</dbReference>
<dbReference type="CDD" id="cd01004">
    <property type="entry name" value="PBP2_MidA_like"/>
    <property type="match status" value="1"/>
</dbReference>
<evidence type="ECO:0000313" key="3">
    <source>
        <dbReference type="EMBL" id="CAB4733118.1"/>
    </source>
</evidence>
<accession>A0A6J6SEK9</accession>
<gene>
    <name evidence="3" type="ORF">UFOPK2786_00313</name>
</gene>
<evidence type="ECO:0000256" key="1">
    <source>
        <dbReference type="ARBA" id="ARBA00022729"/>
    </source>
</evidence>
<organism evidence="3">
    <name type="scientific">freshwater metagenome</name>
    <dbReference type="NCBI Taxonomy" id="449393"/>
    <lineage>
        <taxon>unclassified sequences</taxon>
        <taxon>metagenomes</taxon>
        <taxon>ecological metagenomes</taxon>
    </lineage>
</organism>
<keyword evidence="1" id="KW-0732">Signal</keyword>
<dbReference type="AlphaFoldDB" id="A0A6J6SEK9"/>
<name>A0A6J6SEK9_9ZZZZ</name>
<evidence type="ECO:0000259" key="2">
    <source>
        <dbReference type="SMART" id="SM00062"/>
    </source>
</evidence>
<proteinExistence type="predicted"/>
<dbReference type="SUPFAM" id="SSF53850">
    <property type="entry name" value="Periplasmic binding protein-like II"/>
    <property type="match status" value="1"/>
</dbReference>
<sequence>MRRINRTMGLVASGALALSLGLAGCSSGSGESAPASAAPAPASAAPASEAAPVTGIAYNAALHDALPADVLAKGSLTLATDPTDPPLEFYNEANEIVGSEVDLAAALATILGVKIELVPSKFDAIIPGVEAGRFDGSVSGFADRKNRQEVVDFVDYFTTSRGYLVKTGTQDDLKDATELCGKSVAVAKGTTMADSIVELSDACVTAGKEAIDAQVYPDQSACTLAVQSGRADVTIQGAHAALWIAKNSGGELEVFLRPTEGNDINGILLKKGGLAEPMRAAIQQLMDSGDFETMWANWGLQDVIMSTATINGGVNES</sequence>
<dbReference type="PROSITE" id="PS51257">
    <property type="entry name" value="PROKAR_LIPOPROTEIN"/>
    <property type="match status" value="1"/>
</dbReference>
<dbReference type="PANTHER" id="PTHR35936:SF17">
    <property type="entry name" value="ARGININE-BINDING EXTRACELLULAR PROTEIN ARTP"/>
    <property type="match status" value="1"/>
</dbReference>
<feature type="domain" description="Solute-binding protein family 3/N-terminal" evidence="2">
    <location>
        <begin position="75"/>
        <end position="302"/>
    </location>
</feature>